<dbReference type="EMBL" id="LCCZ01000006">
    <property type="protein sequence ID" value="KKS44438.1"/>
    <property type="molecule type" value="Genomic_DNA"/>
</dbReference>
<accession>A0A0G1C463</accession>
<proteinExistence type="predicted"/>
<name>A0A0G1C463_9BACT</name>
<organism evidence="1 2">
    <name type="scientific">candidate division CPR1 bacterium GW2011_GWA2_42_17</name>
    <dbReference type="NCBI Taxonomy" id="1618341"/>
    <lineage>
        <taxon>Bacteria</taxon>
        <taxon>candidate division CPR1</taxon>
    </lineage>
</organism>
<gene>
    <name evidence="1" type="ORF">UV05_C0006G0002</name>
</gene>
<protein>
    <submittedName>
        <fullName evidence="1">Uncharacterized protein</fullName>
    </submittedName>
</protein>
<reference evidence="1 2" key="1">
    <citation type="journal article" date="2015" name="Nature">
        <title>rRNA introns, odd ribosomes, and small enigmatic genomes across a large radiation of phyla.</title>
        <authorList>
            <person name="Brown C.T."/>
            <person name="Hug L.A."/>
            <person name="Thomas B.C."/>
            <person name="Sharon I."/>
            <person name="Castelle C.J."/>
            <person name="Singh A."/>
            <person name="Wilkins M.J."/>
            <person name="Williams K.H."/>
            <person name="Banfield J.F."/>
        </authorList>
    </citation>
    <scope>NUCLEOTIDE SEQUENCE [LARGE SCALE GENOMIC DNA]</scope>
</reference>
<evidence type="ECO:0000313" key="2">
    <source>
        <dbReference type="Proteomes" id="UP000034875"/>
    </source>
</evidence>
<dbReference type="Proteomes" id="UP000034875">
    <property type="component" value="Unassembled WGS sequence"/>
</dbReference>
<sequence>MFGMNNEDKILKKLDNHEAIFSEHNRVVNKQNRLINKLTDILNDQGQILKAHSKFFVGIENKQINHDEILEKLMTEVVNLRNDFNELEDKSATKNDINELNTRLDEVIHLVTKFDQEMIGNNHRVGELDETVQRHPKDILMLKNMLI</sequence>
<evidence type="ECO:0000313" key="1">
    <source>
        <dbReference type="EMBL" id="KKS44438.1"/>
    </source>
</evidence>
<dbReference type="AlphaFoldDB" id="A0A0G1C463"/>
<comment type="caution">
    <text evidence="1">The sequence shown here is derived from an EMBL/GenBank/DDBJ whole genome shotgun (WGS) entry which is preliminary data.</text>
</comment>